<evidence type="ECO:0000259" key="5">
    <source>
        <dbReference type="PROSITE" id="PS50931"/>
    </source>
</evidence>
<name>A0A1B7HV40_9ENTR</name>
<dbReference type="Proteomes" id="UP000078286">
    <property type="component" value="Unassembled WGS sequence"/>
</dbReference>
<protein>
    <submittedName>
        <fullName evidence="6">LysR family transcriptional regulator</fullName>
    </submittedName>
</protein>
<feature type="domain" description="HTH lysR-type" evidence="5">
    <location>
        <begin position="5"/>
        <end position="62"/>
    </location>
</feature>
<sequence length="296" mass="33653">MNESIDLRQFRYFLAVSEELNFSRAASRLHISQPPLSRQIRQLEDQLGVPLFLRSKTGVTLTEAGHAFLPEVKRTLLQAEKAIAVVKEMRSNIGGKFVVGYTTVFERSAIPDVTENLCQRFPAWQIHTAGNHSINLVREVKKGTMDAAFIGLHTDVQGLAFEKLLDDPLVVALPTGHKLAHKRLISFDSLRDEPMFWFERRLNPGFYDYCQAFFHKIDFRPHIIPEPQDHHIMLGLIAEGKGIALVPSSLQCITRQGVIFRKLKEETHHLTMGIGVAWSKQNPSPVLQAFLELLRR</sequence>
<dbReference type="InterPro" id="IPR036388">
    <property type="entry name" value="WH-like_DNA-bd_sf"/>
</dbReference>
<organism evidence="6 7">
    <name type="scientific">Buttiauxella noackiae ATCC 51607</name>
    <dbReference type="NCBI Taxonomy" id="1354255"/>
    <lineage>
        <taxon>Bacteria</taxon>
        <taxon>Pseudomonadati</taxon>
        <taxon>Pseudomonadota</taxon>
        <taxon>Gammaproteobacteria</taxon>
        <taxon>Enterobacterales</taxon>
        <taxon>Enterobacteriaceae</taxon>
        <taxon>Buttiauxella</taxon>
    </lineage>
</organism>
<dbReference type="AlphaFoldDB" id="A0A1B7HV40"/>
<dbReference type="SUPFAM" id="SSF53850">
    <property type="entry name" value="Periplasmic binding protein-like II"/>
    <property type="match status" value="1"/>
</dbReference>
<dbReference type="CDD" id="cd08414">
    <property type="entry name" value="PBP2_LTTR_aromatics_like"/>
    <property type="match status" value="1"/>
</dbReference>
<dbReference type="EMBL" id="LXEO01000015">
    <property type="protein sequence ID" value="OAT19518.1"/>
    <property type="molecule type" value="Genomic_DNA"/>
</dbReference>
<comment type="similarity">
    <text evidence="1">Belongs to the LysR transcriptional regulatory family.</text>
</comment>
<keyword evidence="7" id="KW-1185">Reference proteome</keyword>
<dbReference type="Gene3D" id="1.10.10.10">
    <property type="entry name" value="Winged helix-like DNA-binding domain superfamily/Winged helix DNA-binding domain"/>
    <property type="match status" value="1"/>
</dbReference>
<dbReference type="PRINTS" id="PR00039">
    <property type="entry name" value="HTHLYSR"/>
</dbReference>
<dbReference type="InterPro" id="IPR005119">
    <property type="entry name" value="LysR_subst-bd"/>
</dbReference>
<dbReference type="RefSeq" id="WP_064554257.1">
    <property type="nucleotide sequence ID" value="NZ_LXEO01000015.1"/>
</dbReference>
<gene>
    <name evidence="6" type="ORF">M979_1410</name>
</gene>
<dbReference type="PANTHER" id="PTHR30346">
    <property type="entry name" value="TRANSCRIPTIONAL DUAL REGULATOR HCAR-RELATED"/>
    <property type="match status" value="1"/>
</dbReference>
<evidence type="ECO:0000256" key="3">
    <source>
        <dbReference type="ARBA" id="ARBA00023125"/>
    </source>
</evidence>
<proteinExistence type="inferred from homology"/>
<keyword evidence="2" id="KW-0805">Transcription regulation</keyword>
<dbReference type="Pfam" id="PF03466">
    <property type="entry name" value="LysR_substrate"/>
    <property type="match status" value="1"/>
</dbReference>
<dbReference type="GO" id="GO:0003677">
    <property type="term" value="F:DNA binding"/>
    <property type="evidence" value="ECO:0007669"/>
    <property type="project" value="UniProtKB-KW"/>
</dbReference>
<dbReference type="SUPFAM" id="SSF46785">
    <property type="entry name" value="Winged helix' DNA-binding domain"/>
    <property type="match status" value="1"/>
</dbReference>
<dbReference type="GO" id="GO:0032993">
    <property type="term" value="C:protein-DNA complex"/>
    <property type="evidence" value="ECO:0007669"/>
    <property type="project" value="TreeGrafter"/>
</dbReference>
<keyword evidence="4" id="KW-0804">Transcription</keyword>
<evidence type="ECO:0000256" key="1">
    <source>
        <dbReference type="ARBA" id="ARBA00009437"/>
    </source>
</evidence>
<dbReference type="PANTHER" id="PTHR30346:SF0">
    <property type="entry name" value="HCA OPERON TRANSCRIPTIONAL ACTIVATOR HCAR"/>
    <property type="match status" value="1"/>
</dbReference>
<dbReference type="InterPro" id="IPR036390">
    <property type="entry name" value="WH_DNA-bd_sf"/>
</dbReference>
<dbReference type="Pfam" id="PF00126">
    <property type="entry name" value="HTH_1"/>
    <property type="match status" value="1"/>
</dbReference>
<dbReference type="PATRIC" id="fig|1354255.3.peg.1455"/>
<dbReference type="InterPro" id="IPR000847">
    <property type="entry name" value="LysR_HTH_N"/>
</dbReference>
<keyword evidence="3" id="KW-0238">DNA-binding</keyword>
<evidence type="ECO:0000256" key="2">
    <source>
        <dbReference type="ARBA" id="ARBA00023015"/>
    </source>
</evidence>
<evidence type="ECO:0000313" key="7">
    <source>
        <dbReference type="Proteomes" id="UP000078286"/>
    </source>
</evidence>
<dbReference type="GO" id="GO:0003700">
    <property type="term" value="F:DNA-binding transcription factor activity"/>
    <property type="evidence" value="ECO:0007669"/>
    <property type="project" value="InterPro"/>
</dbReference>
<accession>A0A1B7HV40</accession>
<dbReference type="FunFam" id="1.10.10.10:FF:000001">
    <property type="entry name" value="LysR family transcriptional regulator"/>
    <property type="match status" value="1"/>
</dbReference>
<reference evidence="6 7" key="1">
    <citation type="submission" date="2016-04" db="EMBL/GenBank/DDBJ databases">
        <title>ATOL: Assembling a taxonomically balanced genome-scale reconstruction of the evolutionary history of the Enterobacteriaceae.</title>
        <authorList>
            <person name="Plunkett G.III."/>
            <person name="Neeno-Eckwall E.C."/>
            <person name="Glasner J.D."/>
            <person name="Perna N.T."/>
        </authorList>
    </citation>
    <scope>NUCLEOTIDE SEQUENCE [LARGE SCALE GENOMIC DNA]</scope>
    <source>
        <strain evidence="6 7">ATCC 51607</strain>
    </source>
</reference>
<evidence type="ECO:0000313" key="6">
    <source>
        <dbReference type="EMBL" id="OAT19518.1"/>
    </source>
</evidence>
<comment type="caution">
    <text evidence="6">The sequence shown here is derived from an EMBL/GenBank/DDBJ whole genome shotgun (WGS) entry which is preliminary data.</text>
</comment>
<dbReference type="Gene3D" id="3.40.190.10">
    <property type="entry name" value="Periplasmic binding protein-like II"/>
    <property type="match status" value="2"/>
</dbReference>
<dbReference type="PROSITE" id="PS50931">
    <property type="entry name" value="HTH_LYSR"/>
    <property type="match status" value="1"/>
</dbReference>
<evidence type="ECO:0000256" key="4">
    <source>
        <dbReference type="ARBA" id="ARBA00023163"/>
    </source>
</evidence>